<feature type="transmembrane region" description="Helical" evidence="1">
    <location>
        <begin position="122"/>
        <end position="138"/>
    </location>
</feature>
<feature type="non-terminal residue" evidence="2">
    <location>
        <position position="261"/>
    </location>
</feature>
<organism evidence="2">
    <name type="scientific">marine sediment metagenome</name>
    <dbReference type="NCBI Taxonomy" id="412755"/>
    <lineage>
        <taxon>unclassified sequences</taxon>
        <taxon>metagenomes</taxon>
        <taxon>ecological metagenomes</taxon>
    </lineage>
</organism>
<name>A0A0F8YT59_9ZZZZ</name>
<feature type="transmembrane region" description="Helical" evidence="1">
    <location>
        <begin position="150"/>
        <end position="167"/>
    </location>
</feature>
<evidence type="ECO:0000256" key="1">
    <source>
        <dbReference type="SAM" id="Phobius"/>
    </source>
</evidence>
<feature type="transmembrane region" description="Helical" evidence="1">
    <location>
        <begin position="173"/>
        <end position="190"/>
    </location>
</feature>
<evidence type="ECO:0000313" key="2">
    <source>
        <dbReference type="EMBL" id="KKK57299.1"/>
    </source>
</evidence>
<keyword evidence="1" id="KW-0472">Membrane</keyword>
<comment type="caution">
    <text evidence="2">The sequence shown here is derived from an EMBL/GenBank/DDBJ whole genome shotgun (WGS) entry which is preliminary data.</text>
</comment>
<gene>
    <name evidence="2" type="ORF">LCGC14_3055850</name>
</gene>
<proteinExistence type="predicted"/>
<dbReference type="EMBL" id="LAZR01064555">
    <property type="protein sequence ID" value="KKK57299.1"/>
    <property type="molecule type" value="Genomic_DNA"/>
</dbReference>
<accession>A0A0F8YT59</accession>
<reference evidence="2" key="1">
    <citation type="journal article" date="2015" name="Nature">
        <title>Complex archaea that bridge the gap between prokaryotes and eukaryotes.</title>
        <authorList>
            <person name="Spang A."/>
            <person name="Saw J.H."/>
            <person name="Jorgensen S.L."/>
            <person name="Zaremba-Niedzwiedzka K."/>
            <person name="Martijn J."/>
            <person name="Lind A.E."/>
            <person name="van Eijk R."/>
            <person name="Schleper C."/>
            <person name="Guy L."/>
            <person name="Ettema T.J."/>
        </authorList>
    </citation>
    <scope>NUCLEOTIDE SEQUENCE</scope>
</reference>
<keyword evidence="1" id="KW-0812">Transmembrane</keyword>
<sequence>MNKILLTLVLGIFLLSFASAEIQTLGTFKQDNSISLIQICASCTFNNITSVNNPNSFQIVGEQVMTKVGSVYNFTLSSGNTSVLGEYIVNGIGDLDGTNTIWTYNFFITADGKPFQAFPNEFAAIGLAFLLIISGLFNNRLNLLKHMGSIILMVMGVLTLYPGYNFINHTNLFGLSLGSILIGIGFYFLIEDSFSREEQADRFNQPQRRGGQRDDFDDDNGFFFEQDESNLKITRRTKTSGSVIDNTVNQPSWNLDNLDGG</sequence>
<protein>
    <submittedName>
        <fullName evidence="2">Uncharacterized protein</fullName>
    </submittedName>
</protein>
<dbReference type="AlphaFoldDB" id="A0A0F8YT59"/>
<keyword evidence="1" id="KW-1133">Transmembrane helix</keyword>